<evidence type="ECO:0000256" key="6">
    <source>
        <dbReference type="PIRSR" id="PIRSR600223-1"/>
    </source>
</evidence>
<dbReference type="PROSITE" id="PS00761">
    <property type="entry name" value="SPASE_I_3"/>
    <property type="match status" value="1"/>
</dbReference>
<dbReference type="InterPro" id="IPR019757">
    <property type="entry name" value="Pept_S26A_signal_pept_1_Lys-AS"/>
</dbReference>
<reference evidence="9 10" key="1">
    <citation type="journal article" date="2018" name="Nat. Biotechnol.">
        <title>A standardized bacterial taxonomy based on genome phylogeny substantially revises the tree of life.</title>
        <authorList>
            <person name="Parks D.H."/>
            <person name="Chuvochina M."/>
            <person name="Waite D.W."/>
            <person name="Rinke C."/>
            <person name="Skarshewski A."/>
            <person name="Chaumeil P.A."/>
            <person name="Hugenholtz P."/>
        </authorList>
    </citation>
    <scope>NUCLEOTIDE SEQUENCE [LARGE SCALE GENOMIC DNA]</scope>
    <source>
        <strain evidence="9">UBA10948</strain>
    </source>
</reference>
<feature type="active site" evidence="6">
    <location>
        <position position="85"/>
    </location>
</feature>
<proteinExistence type="inferred from homology"/>
<dbReference type="RefSeq" id="WP_061214738.1">
    <property type="nucleotide sequence ID" value="NZ_DCDX01000098.1"/>
</dbReference>
<sequence length="181" mass="21147">MSKELRDFIKETISIIVIAFILSLILRAFVIEGREIPSGSMLQTLQIDDRVMVNKFIYHFKEPVRGDIVIFDPPEELNSSKYFIKRVIGLPGEKVEMKEGRVFINDKPLSEPYLPEEINYQFGPVVVPSDALLVLGDNRNFSFDSHMWNTWLTRDRIKGKAFMIYWPLSHFCLLEREVSFE</sequence>
<dbReference type="PANTHER" id="PTHR43390:SF1">
    <property type="entry name" value="CHLOROPLAST PROCESSING PEPTIDASE"/>
    <property type="match status" value="1"/>
</dbReference>
<keyword evidence="7" id="KW-0472">Membrane</keyword>
<dbReference type="NCBIfam" id="TIGR02227">
    <property type="entry name" value="sigpep_I_bact"/>
    <property type="match status" value="1"/>
</dbReference>
<evidence type="ECO:0000313" key="9">
    <source>
        <dbReference type="EMBL" id="HBK52786.1"/>
    </source>
</evidence>
<dbReference type="EC" id="3.4.21.89" evidence="4 7"/>
<dbReference type="GO" id="GO:0005886">
    <property type="term" value="C:plasma membrane"/>
    <property type="evidence" value="ECO:0007669"/>
    <property type="project" value="UniProtKB-SubCell"/>
</dbReference>
<comment type="similarity">
    <text evidence="3 7">Belongs to the peptidase S26 family.</text>
</comment>
<comment type="catalytic activity">
    <reaction evidence="1 7">
        <text>Cleavage of hydrophobic, N-terminal signal or leader sequences from secreted and periplasmic proteins.</text>
        <dbReference type="EC" id="3.4.21.89"/>
    </reaction>
</comment>
<organism evidence="9 10">
    <name type="scientific">Syntrophomonas wolfei</name>
    <dbReference type="NCBI Taxonomy" id="863"/>
    <lineage>
        <taxon>Bacteria</taxon>
        <taxon>Bacillati</taxon>
        <taxon>Bacillota</taxon>
        <taxon>Clostridia</taxon>
        <taxon>Eubacteriales</taxon>
        <taxon>Syntrophomonadaceae</taxon>
        <taxon>Syntrophomonas</taxon>
    </lineage>
</organism>
<dbReference type="Pfam" id="PF10502">
    <property type="entry name" value="Peptidase_S26"/>
    <property type="match status" value="1"/>
</dbReference>
<evidence type="ECO:0000256" key="7">
    <source>
        <dbReference type="RuleBase" id="RU362042"/>
    </source>
</evidence>
<evidence type="ECO:0000256" key="1">
    <source>
        <dbReference type="ARBA" id="ARBA00000677"/>
    </source>
</evidence>
<dbReference type="GO" id="GO:0004252">
    <property type="term" value="F:serine-type endopeptidase activity"/>
    <property type="evidence" value="ECO:0007669"/>
    <property type="project" value="InterPro"/>
</dbReference>
<feature type="domain" description="Peptidase S26" evidence="8">
    <location>
        <begin position="10"/>
        <end position="166"/>
    </location>
</feature>
<dbReference type="InterPro" id="IPR019758">
    <property type="entry name" value="Pept_S26A_signal_pept_1_CS"/>
</dbReference>
<dbReference type="PROSITE" id="PS00760">
    <property type="entry name" value="SPASE_I_2"/>
    <property type="match status" value="1"/>
</dbReference>
<comment type="subcellular location">
    <subcellularLocation>
        <location evidence="2">Cell membrane</location>
        <topology evidence="2">Single-pass type II membrane protein</topology>
    </subcellularLocation>
    <subcellularLocation>
        <location evidence="7">Membrane</location>
        <topology evidence="7">Single-pass type II membrane protein</topology>
    </subcellularLocation>
</comment>
<dbReference type="GO" id="GO:0006465">
    <property type="term" value="P:signal peptide processing"/>
    <property type="evidence" value="ECO:0007669"/>
    <property type="project" value="InterPro"/>
</dbReference>
<dbReference type="InterPro" id="IPR000223">
    <property type="entry name" value="Pept_S26A_signal_pept_1"/>
</dbReference>
<dbReference type="InterPro" id="IPR036286">
    <property type="entry name" value="LexA/Signal_pep-like_sf"/>
</dbReference>
<evidence type="ECO:0000256" key="4">
    <source>
        <dbReference type="ARBA" id="ARBA00013208"/>
    </source>
</evidence>
<keyword evidence="7" id="KW-0645">Protease</keyword>
<evidence type="ECO:0000259" key="8">
    <source>
        <dbReference type="Pfam" id="PF10502"/>
    </source>
</evidence>
<name>A0A354YVR3_9FIRM</name>
<keyword evidence="7" id="KW-0812">Transmembrane</keyword>
<evidence type="ECO:0000313" key="10">
    <source>
        <dbReference type="Proteomes" id="UP000263273"/>
    </source>
</evidence>
<evidence type="ECO:0000256" key="2">
    <source>
        <dbReference type="ARBA" id="ARBA00004401"/>
    </source>
</evidence>
<dbReference type="STRING" id="378794.GCA_001570625_02308"/>
<dbReference type="CDD" id="cd06530">
    <property type="entry name" value="S26_SPase_I"/>
    <property type="match status" value="1"/>
</dbReference>
<dbReference type="EMBL" id="DNZF01000053">
    <property type="protein sequence ID" value="HBK52786.1"/>
    <property type="molecule type" value="Genomic_DNA"/>
</dbReference>
<dbReference type="PRINTS" id="PR00727">
    <property type="entry name" value="LEADERPTASE"/>
</dbReference>
<dbReference type="Gene3D" id="2.10.109.10">
    <property type="entry name" value="Umud Fragment, subunit A"/>
    <property type="match status" value="1"/>
</dbReference>
<dbReference type="InterPro" id="IPR019533">
    <property type="entry name" value="Peptidase_S26"/>
</dbReference>
<gene>
    <name evidence="9" type="primary">lepB</name>
    <name evidence="9" type="ORF">DDZ44_02465</name>
</gene>
<evidence type="ECO:0000256" key="3">
    <source>
        <dbReference type="ARBA" id="ARBA00009370"/>
    </source>
</evidence>
<accession>A0A354YVR3</accession>
<dbReference type="GO" id="GO:0009003">
    <property type="term" value="F:signal peptidase activity"/>
    <property type="evidence" value="ECO:0007669"/>
    <property type="project" value="UniProtKB-EC"/>
</dbReference>
<keyword evidence="7" id="KW-1133">Transmembrane helix</keyword>
<feature type="transmembrane region" description="Helical" evidence="7">
    <location>
        <begin position="12"/>
        <end position="30"/>
    </location>
</feature>
<comment type="caution">
    <text evidence="9">The sequence shown here is derived from an EMBL/GenBank/DDBJ whole genome shotgun (WGS) entry which is preliminary data.</text>
</comment>
<evidence type="ECO:0000256" key="5">
    <source>
        <dbReference type="ARBA" id="ARBA00022801"/>
    </source>
</evidence>
<dbReference type="PANTHER" id="PTHR43390">
    <property type="entry name" value="SIGNAL PEPTIDASE I"/>
    <property type="match status" value="1"/>
</dbReference>
<dbReference type="AlphaFoldDB" id="A0A354YVR3"/>
<dbReference type="SUPFAM" id="SSF51306">
    <property type="entry name" value="LexA/Signal peptidase"/>
    <property type="match status" value="1"/>
</dbReference>
<protein>
    <recommendedName>
        <fullName evidence="4 7">Signal peptidase I</fullName>
        <ecNumber evidence="4 7">3.4.21.89</ecNumber>
    </recommendedName>
</protein>
<dbReference type="Proteomes" id="UP000263273">
    <property type="component" value="Unassembled WGS sequence"/>
</dbReference>
<keyword evidence="5 7" id="KW-0378">Hydrolase</keyword>
<feature type="active site" evidence="6">
    <location>
        <position position="40"/>
    </location>
</feature>